<comment type="caution">
    <text evidence="14">The sequence shown here is derived from an EMBL/GenBank/DDBJ whole genome shotgun (WGS) entry which is preliminary data.</text>
</comment>
<dbReference type="EC" id="2.1.1.360" evidence="2 11"/>
<feature type="compositionally biased region" description="Polar residues" evidence="12">
    <location>
        <begin position="201"/>
        <end position="224"/>
    </location>
</feature>
<evidence type="ECO:0000256" key="11">
    <source>
        <dbReference type="RuleBase" id="RU271113"/>
    </source>
</evidence>
<dbReference type="STRING" id="109895.A0A507E2R1"/>
<dbReference type="InterPro" id="IPR025789">
    <property type="entry name" value="DOT1_dom"/>
</dbReference>
<dbReference type="GO" id="GO:0006281">
    <property type="term" value="P:DNA repair"/>
    <property type="evidence" value="ECO:0007669"/>
    <property type="project" value="TreeGrafter"/>
</dbReference>
<dbReference type="AlphaFoldDB" id="A0A507E2R1"/>
<dbReference type="Pfam" id="PF08123">
    <property type="entry name" value="DOT1"/>
    <property type="match status" value="1"/>
</dbReference>
<dbReference type="InterPro" id="IPR030445">
    <property type="entry name" value="H3-K79_meTrfase"/>
</dbReference>
<evidence type="ECO:0000259" key="13">
    <source>
        <dbReference type="PROSITE" id="PS51569"/>
    </source>
</evidence>
<keyword evidence="4 11" id="KW-0489">Methyltransferase</keyword>
<evidence type="ECO:0000256" key="1">
    <source>
        <dbReference type="ARBA" id="ARBA00004123"/>
    </source>
</evidence>
<evidence type="ECO:0000256" key="8">
    <source>
        <dbReference type="ARBA" id="ARBA00023242"/>
    </source>
</evidence>
<dbReference type="PANTHER" id="PTHR21451">
    <property type="entry name" value="HISTONE H3 METHYLTRANSFERASE"/>
    <property type="match status" value="1"/>
</dbReference>
<dbReference type="GO" id="GO:0005634">
    <property type="term" value="C:nucleus"/>
    <property type="evidence" value="ECO:0007669"/>
    <property type="project" value="UniProtKB-SubCell"/>
</dbReference>
<keyword evidence="5 11" id="KW-0808">Transferase</keyword>
<evidence type="ECO:0000256" key="5">
    <source>
        <dbReference type="ARBA" id="ARBA00022679"/>
    </source>
</evidence>
<feature type="compositionally biased region" description="Polar residues" evidence="12">
    <location>
        <begin position="89"/>
        <end position="109"/>
    </location>
</feature>
<feature type="compositionally biased region" description="Basic and acidic residues" evidence="12">
    <location>
        <begin position="47"/>
        <end position="65"/>
    </location>
</feature>
<comment type="similarity">
    <text evidence="11">Belongs to the class I-like SAM-binding methyltransferase superfamily. DOT1 family.</text>
</comment>
<dbReference type="EMBL" id="QEAQ01000042">
    <property type="protein sequence ID" value="TPX58072.1"/>
    <property type="molecule type" value="Genomic_DNA"/>
</dbReference>
<dbReference type="Proteomes" id="UP000318582">
    <property type="component" value="Unassembled WGS sequence"/>
</dbReference>
<evidence type="ECO:0000256" key="6">
    <source>
        <dbReference type="ARBA" id="ARBA00022691"/>
    </source>
</evidence>
<feature type="compositionally biased region" description="Low complexity" evidence="12">
    <location>
        <begin position="233"/>
        <end position="244"/>
    </location>
</feature>
<evidence type="ECO:0000256" key="7">
    <source>
        <dbReference type="ARBA" id="ARBA00022853"/>
    </source>
</evidence>
<comment type="subcellular location">
    <subcellularLocation>
        <location evidence="1 11">Nucleus</location>
    </subcellularLocation>
</comment>
<evidence type="ECO:0000313" key="14">
    <source>
        <dbReference type="EMBL" id="TPX58072.1"/>
    </source>
</evidence>
<feature type="compositionally biased region" description="Polar residues" evidence="12">
    <location>
        <begin position="66"/>
        <end position="80"/>
    </location>
</feature>
<comment type="catalytic activity">
    <reaction evidence="10 11">
        <text>L-lysyl(79)-[histone H3] + 3 S-adenosyl-L-methionine = N(6),N(6),N(6)-trimethyl-L-lysyl(79)-[histone H3] + 3 S-adenosyl-L-homocysteine + 3 H(+)</text>
        <dbReference type="Rhea" id="RHEA:60328"/>
        <dbReference type="Rhea" id="RHEA-COMP:15549"/>
        <dbReference type="Rhea" id="RHEA-COMP:15552"/>
        <dbReference type="ChEBI" id="CHEBI:15378"/>
        <dbReference type="ChEBI" id="CHEBI:29969"/>
        <dbReference type="ChEBI" id="CHEBI:57856"/>
        <dbReference type="ChEBI" id="CHEBI:59789"/>
        <dbReference type="ChEBI" id="CHEBI:61961"/>
        <dbReference type="EC" id="2.1.1.360"/>
    </reaction>
</comment>
<feature type="compositionally biased region" description="Polar residues" evidence="12">
    <location>
        <begin position="152"/>
        <end position="166"/>
    </location>
</feature>
<dbReference type="GO" id="GO:0000077">
    <property type="term" value="P:DNA damage checkpoint signaling"/>
    <property type="evidence" value="ECO:0007669"/>
    <property type="project" value="TreeGrafter"/>
</dbReference>
<feature type="compositionally biased region" description="Basic and acidic residues" evidence="12">
    <location>
        <begin position="253"/>
        <end position="273"/>
    </location>
</feature>
<feature type="domain" description="DOT1" evidence="13">
    <location>
        <begin position="323"/>
        <end position="621"/>
    </location>
</feature>
<evidence type="ECO:0000313" key="15">
    <source>
        <dbReference type="Proteomes" id="UP000318582"/>
    </source>
</evidence>
<dbReference type="GO" id="GO:0032259">
    <property type="term" value="P:methylation"/>
    <property type="evidence" value="ECO:0007669"/>
    <property type="project" value="UniProtKB-KW"/>
</dbReference>
<dbReference type="SUPFAM" id="SSF53335">
    <property type="entry name" value="S-adenosyl-L-methionine-dependent methyltransferases"/>
    <property type="match status" value="1"/>
</dbReference>
<keyword evidence="8 11" id="KW-0539">Nucleus</keyword>
<name>A0A507E2R1_9FUNG</name>
<keyword evidence="7 11" id="KW-0156">Chromatin regulator</keyword>
<evidence type="ECO:0000256" key="2">
    <source>
        <dbReference type="ARBA" id="ARBA00012190"/>
    </source>
</evidence>
<reference evidence="14 15" key="1">
    <citation type="journal article" date="2019" name="Sci. Rep.">
        <title>Comparative genomics of chytrid fungi reveal insights into the obligate biotrophic and pathogenic lifestyle of Synchytrium endobioticum.</title>
        <authorList>
            <person name="van de Vossenberg B.T.L.H."/>
            <person name="Warris S."/>
            <person name="Nguyen H.D.T."/>
            <person name="van Gent-Pelzer M.P.E."/>
            <person name="Joly D.L."/>
            <person name="van de Geest H.C."/>
            <person name="Bonants P.J.M."/>
            <person name="Smith D.S."/>
            <person name="Levesque C.A."/>
            <person name="van der Lee T.A.J."/>
        </authorList>
    </citation>
    <scope>NUCLEOTIDE SEQUENCE [LARGE SCALE GENOMIC DNA]</scope>
    <source>
        <strain evidence="14 15">CBS 809.83</strain>
    </source>
</reference>
<proteinExistence type="inferred from homology"/>
<dbReference type="GO" id="GO:0140956">
    <property type="term" value="F:histone H3K79 trimethyltransferase activity"/>
    <property type="evidence" value="ECO:0007669"/>
    <property type="project" value="UniProtKB-EC"/>
</dbReference>
<protein>
    <recommendedName>
        <fullName evidence="3 11">Histone-lysine N-methyltransferase, H3 lysine-79 specific</fullName>
        <ecNumber evidence="2 11">2.1.1.360</ecNumber>
    </recommendedName>
    <alternativeName>
        <fullName evidence="9 11">Histone H3-K79 methyltransferase</fullName>
    </alternativeName>
</protein>
<feature type="compositionally biased region" description="Basic and acidic residues" evidence="12">
    <location>
        <begin position="135"/>
        <end position="150"/>
    </location>
</feature>
<organism evidence="14 15">
    <name type="scientific">Powellomyces hirtus</name>
    <dbReference type="NCBI Taxonomy" id="109895"/>
    <lineage>
        <taxon>Eukaryota</taxon>
        <taxon>Fungi</taxon>
        <taxon>Fungi incertae sedis</taxon>
        <taxon>Chytridiomycota</taxon>
        <taxon>Chytridiomycota incertae sedis</taxon>
        <taxon>Chytridiomycetes</taxon>
        <taxon>Spizellomycetales</taxon>
        <taxon>Powellomycetaceae</taxon>
        <taxon>Powellomyces</taxon>
    </lineage>
</organism>
<dbReference type="InterPro" id="IPR029063">
    <property type="entry name" value="SAM-dependent_MTases_sf"/>
</dbReference>
<dbReference type="Gene3D" id="1.10.260.170">
    <property type="match status" value="1"/>
</dbReference>
<accession>A0A507E2R1</accession>
<dbReference type="PROSITE" id="PS51569">
    <property type="entry name" value="DOT1"/>
    <property type="match status" value="1"/>
</dbReference>
<keyword evidence="15" id="KW-1185">Reference proteome</keyword>
<sequence length="621" mass="67800">MDTTPTATAQNILQDDELAKTTDSTLSWKLSPRRTGNFSVHPPSPASDDRDRGSDREAELDEGRRASQTTLCISQSNSDGGNALAHPSKSVTSKTSLRQCYSSRDSTPPHSIAPRAHLNANNNPISPAMSVGDSPEVKKKTVSKSAEKRQPSTKQDISSDTDTALLSKSPAASMPVANKSGPPTTSGRINGVAKRKRRSITAASSETPPNTENSGSILPASNNTKPRDRGPATTSTVSTISTSERSSHNTPSTKERPQKKTSKSKGDHRDHPKMALQPCISGLGICKDNTSLYAPLGSETGRIPDSGEFDVVELEYPGVNANELFPLLTPAKPLEYNPTKDIYLTTQMIVEHCIPPHLSDALGDVRTGILRSIQRAVHRKSPEDLKASVQQWNEVMVSLKKDQRAFAEGEFTGPAASYQMVSHILEQAYSRSVAPSSGLLNNYEGFSNNVYGEVKHNFVNTIIQEAKIRPHHIFVDMGSGIANVVLQVAAQCLCYSYGIEVMDIPAELAVKQKKEFVSRMRYYAKPCGRIKLRHGDFLEDPNITEVIKSADVIFVNNYAFSAELNQQILGLFLDLKEKATVISLRSFLPVDRPTARSARRSNAIESIFTVKEPPSCLFNIE</sequence>
<feature type="compositionally biased region" description="Polar residues" evidence="12">
    <location>
        <begin position="25"/>
        <end position="38"/>
    </location>
</feature>
<evidence type="ECO:0000256" key="12">
    <source>
        <dbReference type="SAM" id="MobiDB-lite"/>
    </source>
</evidence>
<keyword evidence="6 11" id="KW-0949">S-adenosyl-L-methionine</keyword>
<comment type="miscellaneous">
    <text evidence="11">In contrast to other lysine histone methyltransferases, it does not contain a SET domain, suggesting the existence of another mechanism for methylation of lysine residues of histones.</text>
</comment>
<evidence type="ECO:0000256" key="4">
    <source>
        <dbReference type="ARBA" id="ARBA00022603"/>
    </source>
</evidence>
<gene>
    <name evidence="14" type="ORF">PhCBS80983_g03372</name>
</gene>
<comment type="function">
    <text evidence="11">Histone methyltransferase that specifically trimethylates histone H3 to form H3K79me3. This methylation is required for telomere silencing and for the pachytene checkpoint during the meiotic cell cycle by allowing the recruitment of RAD9 to double strand breaks. Nucleosomes are preferred as substrate compared to free histone.</text>
</comment>
<feature type="region of interest" description="Disordered" evidence="12">
    <location>
        <begin position="25"/>
        <end position="275"/>
    </location>
</feature>
<evidence type="ECO:0000256" key="10">
    <source>
        <dbReference type="ARBA" id="ARBA00047770"/>
    </source>
</evidence>
<dbReference type="CDD" id="cd02440">
    <property type="entry name" value="AdoMet_MTases"/>
    <property type="match status" value="1"/>
</dbReference>
<dbReference type="FunFam" id="3.40.50.150:FF:000033">
    <property type="entry name" value="Histone-lysine N-methyltransferase, H3 lysine-79 specific"/>
    <property type="match status" value="1"/>
</dbReference>
<dbReference type="PANTHER" id="PTHR21451:SF0">
    <property type="entry name" value="HISTONE-LYSINE N-METHYLTRANSFERASE, H3 LYSINE-79 SPECIFIC"/>
    <property type="match status" value="1"/>
</dbReference>
<evidence type="ECO:0000256" key="9">
    <source>
        <dbReference type="ARBA" id="ARBA00029821"/>
    </source>
</evidence>
<dbReference type="Gene3D" id="3.40.50.150">
    <property type="entry name" value="Vaccinia Virus protein VP39"/>
    <property type="match status" value="1"/>
</dbReference>
<evidence type="ECO:0000256" key="3">
    <source>
        <dbReference type="ARBA" id="ARBA00020987"/>
    </source>
</evidence>